<feature type="domain" description="Fibronectin type-III" evidence="3">
    <location>
        <begin position="785"/>
        <end position="870"/>
    </location>
</feature>
<dbReference type="STRING" id="44252.DJ90_3037"/>
<dbReference type="PATRIC" id="fig|44252.3.peg.6317"/>
<evidence type="ECO:0000256" key="2">
    <source>
        <dbReference type="SAM" id="Phobius"/>
    </source>
</evidence>
<dbReference type="InterPro" id="IPR058094">
    <property type="entry name" value="Ig-like_OmpL47-like"/>
</dbReference>
<organism evidence="4 5">
    <name type="scientific">Paenibacillus macerans</name>
    <name type="common">Bacillus macerans</name>
    <dbReference type="NCBI Taxonomy" id="44252"/>
    <lineage>
        <taxon>Bacteria</taxon>
        <taxon>Bacillati</taxon>
        <taxon>Bacillota</taxon>
        <taxon>Bacilli</taxon>
        <taxon>Bacillales</taxon>
        <taxon>Paenibacillaceae</taxon>
        <taxon>Paenibacillus</taxon>
    </lineage>
</organism>
<feature type="coiled-coil region" evidence="1">
    <location>
        <begin position="719"/>
        <end position="758"/>
    </location>
</feature>
<comment type="caution">
    <text evidence="4">The sequence shown here is derived from an EMBL/GenBank/DDBJ whole genome shotgun (WGS) entry which is preliminary data.</text>
</comment>
<gene>
    <name evidence="4" type="ORF">DJ90_3037</name>
</gene>
<dbReference type="SUPFAM" id="SSF49265">
    <property type="entry name" value="Fibronectin type III"/>
    <property type="match status" value="1"/>
</dbReference>
<keyword evidence="2" id="KW-0472">Membrane</keyword>
<keyword evidence="2" id="KW-1133">Transmembrane helix</keyword>
<keyword evidence="2" id="KW-0812">Transmembrane</keyword>
<feature type="transmembrane region" description="Helical" evidence="2">
    <location>
        <begin position="45"/>
        <end position="62"/>
    </location>
</feature>
<dbReference type="OrthoDB" id="2494274at2"/>
<dbReference type="AlphaFoldDB" id="A0A090YLH1"/>
<reference evidence="4 5" key="1">
    <citation type="submission" date="2014-04" db="EMBL/GenBank/DDBJ databases">
        <authorList>
            <person name="Bishop-Lilly K.A."/>
            <person name="Broomall S.M."/>
            <person name="Chain P.S."/>
            <person name="Chertkov O."/>
            <person name="Coyne S.R."/>
            <person name="Daligault H.E."/>
            <person name="Davenport K.W."/>
            <person name="Erkkila T."/>
            <person name="Frey K.G."/>
            <person name="Gibbons H.S."/>
            <person name="Gu W."/>
            <person name="Jaissle J."/>
            <person name="Johnson S.L."/>
            <person name="Koroleva G.I."/>
            <person name="Ladner J.T."/>
            <person name="Lo C.-C."/>
            <person name="Minogue T.D."/>
            <person name="Munk C."/>
            <person name="Palacios G.F."/>
            <person name="Redden C.L."/>
            <person name="Rosenzweig C.N."/>
            <person name="Scholz M.B."/>
            <person name="Teshima H."/>
            <person name="Xu Y."/>
        </authorList>
    </citation>
    <scope>NUCLEOTIDE SEQUENCE [LARGE SCALE GENOMIC DNA]</scope>
    <source>
        <strain evidence="4 5">8244</strain>
    </source>
</reference>
<dbReference type="PROSITE" id="PS50853">
    <property type="entry name" value="FN3"/>
    <property type="match status" value="1"/>
</dbReference>
<dbReference type="GeneID" id="77008711"/>
<name>A0A090YLH1_PAEMA</name>
<dbReference type="Pfam" id="PF00041">
    <property type="entry name" value="fn3"/>
    <property type="match status" value="1"/>
</dbReference>
<dbReference type="SMART" id="SM00060">
    <property type="entry name" value="FN3"/>
    <property type="match status" value="1"/>
</dbReference>
<dbReference type="CDD" id="cd00063">
    <property type="entry name" value="FN3"/>
    <property type="match status" value="1"/>
</dbReference>
<dbReference type="HOGENOM" id="CLU_319071_0_0_9"/>
<evidence type="ECO:0000313" key="5">
    <source>
        <dbReference type="Proteomes" id="UP000029278"/>
    </source>
</evidence>
<dbReference type="Gene3D" id="2.60.40.10">
    <property type="entry name" value="Immunoglobulins"/>
    <property type="match status" value="1"/>
</dbReference>
<dbReference type="InterPro" id="IPR003961">
    <property type="entry name" value="FN3_dom"/>
</dbReference>
<dbReference type="InterPro" id="IPR036116">
    <property type="entry name" value="FN3_sf"/>
</dbReference>
<keyword evidence="1" id="KW-0175">Coiled coil</keyword>
<dbReference type="EMBL" id="JMQA01000053">
    <property type="protein sequence ID" value="KFM93005.1"/>
    <property type="molecule type" value="Genomic_DNA"/>
</dbReference>
<sequence length="911" mass="98459">MNLKKQVFGYYIGGMHIGDGTRLQLYRVLIRKGSSMTSKRINRQVCLMLIAVFWILSVSLYITSNKAEAAGEWKPIYSKTQRLMYYEDNVYLHYPTNIPRSELGNYRIDLSWTYTTYLIYHYNKTDIGTIDVRAVKSGDTNIMRRKNIVYGGRDDSASYLFSNNNDFSVTENILTHFSTYEPNLIDTITMVIYYRDASPPTNPTISVNPPGYTQGNVSVSIGGSTDITGVASYEYSLQGAHNSGWTVYNNPITITNPGQTTISARAVDAAGNVSGVSTSSAYIDQTGPTEPAVYISRSDWSNTDVMVGISSHGADSQSGVSRSEIAVTGATNIGWQTYTGTFNISANGQSVVHGRTIDNAGNVGPESTGMVYIDKLAPNLPTISMDGNWTSSGKTFTLQHGTDNGGSGVNRSQYKLGDSGAWTDYTDPVTVNQENLVVYARTIDNAGNAGEVAQSNGNIDCTPPTQPSITLSETGYTSKNVSVTVTSGQDALSGVLKSQYRIDSSGAWTDYTAPFSVTNEGVTTIYARTMDKAGNVSEEATAVAKIIRTKPVKPAITLSPVDWTSQNVIATINNPNNSTGSISYKAQYKVGDTGAWADYQSPITVGDEGIKVYARVVDAAGNFSEEVLAEPRIDTTAPTEPVIESMLNPSGSGANITVTPGTDTLSGVSRTEYKIGDQGTWTAYAAPFTVNRQDAVIVYARTIDRVGNVSIEAVAVIDANLYQKTLAEAIQAVEKAEASKLQSDINAARTLINDLKDTDQKLLLNRLNAIQVMPDVPDDQNGPSTPANLVGTNVTPTSIKLSWKASTDDEGGVSYEIYIDGQLIGETRELAYEITNLDPQTSYAFTVKAKDAAGNYSGPSNTVTKGVSKNYNYKYDAAGRLDYIESNGKVIFDYQYDKNGNLIQIIALVNP</sequence>
<evidence type="ECO:0000259" key="3">
    <source>
        <dbReference type="PROSITE" id="PS50853"/>
    </source>
</evidence>
<dbReference type="Proteomes" id="UP000029278">
    <property type="component" value="Unassembled WGS sequence"/>
</dbReference>
<dbReference type="NCBIfam" id="NF047446">
    <property type="entry name" value="barrel_OmpL47"/>
    <property type="match status" value="4"/>
</dbReference>
<evidence type="ECO:0000313" key="4">
    <source>
        <dbReference type="EMBL" id="KFM93005.1"/>
    </source>
</evidence>
<protein>
    <submittedName>
        <fullName evidence="4">Fibronectin type III domain protein</fullName>
    </submittedName>
</protein>
<proteinExistence type="predicted"/>
<dbReference type="InterPro" id="IPR013783">
    <property type="entry name" value="Ig-like_fold"/>
</dbReference>
<accession>A0A090YLH1</accession>
<evidence type="ECO:0000256" key="1">
    <source>
        <dbReference type="SAM" id="Coils"/>
    </source>
</evidence>
<keyword evidence="5" id="KW-1185">Reference proteome</keyword>
<dbReference type="RefSeq" id="WP_051985631.1">
    <property type="nucleotide sequence ID" value="NZ_JAKOBR010000191.1"/>
</dbReference>